<evidence type="ECO:0000313" key="1">
    <source>
        <dbReference type="EMBL" id="MDV2888541.1"/>
    </source>
</evidence>
<comment type="caution">
    <text evidence="1">The sequence shown here is derived from an EMBL/GenBank/DDBJ whole genome shotgun (WGS) entry which is preliminary data.</text>
</comment>
<feature type="non-terminal residue" evidence="1">
    <location>
        <position position="75"/>
    </location>
</feature>
<protein>
    <submittedName>
        <fullName evidence="1">PAS domain S-box protein</fullName>
    </submittedName>
</protein>
<accession>A0AAJ2U6J4</accession>
<dbReference type="NCBIfam" id="TIGR00229">
    <property type="entry name" value="sensory_box"/>
    <property type="match status" value="1"/>
</dbReference>
<proteinExistence type="predicted"/>
<dbReference type="InterPro" id="IPR000014">
    <property type="entry name" value="PAS"/>
</dbReference>
<dbReference type="SUPFAM" id="SSF55785">
    <property type="entry name" value="PYP-like sensor domain (PAS domain)"/>
    <property type="match status" value="1"/>
</dbReference>
<dbReference type="Gene3D" id="3.30.450.20">
    <property type="entry name" value="PAS domain"/>
    <property type="match status" value="1"/>
</dbReference>
<evidence type="ECO:0000313" key="2">
    <source>
        <dbReference type="Proteomes" id="UP001285636"/>
    </source>
</evidence>
<dbReference type="RefSeq" id="WP_323468424.1">
    <property type="nucleotide sequence ID" value="NZ_JAWJAY010001619.1"/>
</dbReference>
<dbReference type="InterPro" id="IPR035965">
    <property type="entry name" value="PAS-like_dom_sf"/>
</dbReference>
<dbReference type="Proteomes" id="UP001285636">
    <property type="component" value="Unassembled WGS sequence"/>
</dbReference>
<organism evidence="1 2">
    <name type="scientific">Alkalihalophilus pseudofirmus</name>
    <name type="common">Bacillus pseudofirmus</name>
    <dbReference type="NCBI Taxonomy" id="79885"/>
    <lineage>
        <taxon>Bacteria</taxon>
        <taxon>Bacillati</taxon>
        <taxon>Bacillota</taxon>
        <taxon>Bacilli</taxon>
        <taxon>Bacillales</taxon>
        <taxon>Bacillaceae</taxon>
        <taxon>Alkalihalophilus</taxon>
    </lineage>
</organism>
<reference evidence="1" key="1">
    <citation type="submission" date="2023-10" db="EMBL/GenBank/DDBJ databases">
        <title>Screening of Alkalihalophilus pseudofirmusBZ-TG-HK211 and Its Alleviation of Salt Stress on Rapeseed Growth.</title>
        <authorList>
            <person name="Zhao B."/>
            <person name="Guo T."/>
        </authorList>
    </citation>
    <scope>NUCLEOTIDE SEQUENCE</scope>
    <source>
        <strain evidence="1">BZ-TG-HK211</strain>
    </source>
</reference>
<gene>
    <name evidence="1" type="ORF">RYX45_25600</name>
</gene>
<dbReference type="EMBL" id="JAWJAY010001619">
    <property type="protein sequence ID" value="MDV2888541.1"/>
    <property type="molecule type" value="Genomic_DNA"/>
</dbReference>
<sequence>MVKKRVQEVEDGLPVDFIEQKIIRNDGIVIEVEVKSIPTIYQNESARHVIVRDITEKKKTQKLLLQSEKLSAAGQ</sequence>
<name>A0AAJ2U6J4_ALKPS</name>
<dbReference type="AlphaFoldDB" id="A0AAJ2U6J4"/>